<keyword evidence="3" id="KW-1185">Reference proteome</keyword>
<dbReference type="HOGENOM" id="CLU_1904087_0_0_6"/>
<evidence type="ECO:0000313" key="3">
    <source>
        <dbReference type="Proteomes" id="UP000002770"/>
    </source>
</evidence>
<evidence type="ECO:0008006" key="4">
    <source>
        <dbReference type="Google" id="ProtNLM"/>
    </source>
</evidence>
<name>G9ESP1_9GAMM</name>
<evidence type="ECO:0000313" key="2">
    <source>
        <dbReference type="EMBL" id="EHL29722.1"/>
    </source>
</evidence>
<dbReference type="eggNOG" id="COG3279">
    <property type="taxonomic scope" value="Bacteria"/>
</dbReference>
<dbReference type="InParanoid" id="G9ESP1"/>
<dbReference type="OrthoDB" id="8560395at2"/>
<organism evidence="2 3">
    <name type="scientific">Legionella drancourtii LLAP12</name>
    <dbReference type="NCBI Taxonomy" id="658187"/>
    <lineage>
        <taxon>Bacteria</taxon>
        <taxon>Pseudomonadati</taxon>
        <taxon>Pseudomonadota</taxon>
        <taxon>Gammaproteobacteria</taxon>
        <taxon>Legionellales</taxon>
        <taxon>Legionellaceae</taxon>
        <taxon>Legionella</taxon>
    </lineage>
</organism>
<reference evidence="2 3" key="1">
    <citation type="journal article" date="2011" name="BMC Genomics">
        <title>Insight into cross-talk between intra-amoebal pathogens.</title>
        <authorList>
            <person name="Gimenez G."/>
            <person name="Bertelli C."/>
            <person name="Moliner C."/>
            <person name="Robert C."/>
            <person name="Raoult D."/>
            <person name="Fournier P.E."/>
            <person name="Greub G."/>
        </authorList>
    </citation>
    <scope>NUCLEOTIDE SEQUENCE [LARGE SCALE GENOMIC DNA]</scope>
    <source>
        <strain evidence="2 3">LLAP12</strain>
    </source>
</reference>
<dbReference type="EMBL" id="JH413846">
    <property type="protein sequence ID" value="EHL29722.1"/>
    <property type="molecule type" value="Genomic_DNA"/>
</dbReference>
<dbReference type="STRING" id="658187.LDG_8312"/>
<dbReference type="AlphaFoldDB" id="G9ESP1"/>
<evidence type="ECO:0000256" key="1">
    <source>
        <dbReference type="SAM" id="MobiDB-lite"/>
    </source>
</evidence>
<dbReference type="NCBIfam" id="TIGR03765">
    <property type="entry name" value="ICE_PFL_4695"/>
    <property type="match status" value="1"/>
</dbReference>
<protein>
    <recommendedName>
        <fullName evidence="4">Integrating conjugative element protein</fullName>
    </recommendedName>
</protein>
<feature type="region of interest" description="Disordered" evidence="1">
    <location>
        <begin position="1"/>
        <end position="33"/>
    </location>
</feature>
<gene>
    <name evidence="2" type="ORF">LDG_8312</name>
</gene>
<proteinExistence type="predicted"/>
<dbReference type="Proteomes" id="UP000002770">
    <property type="component" value="Unassembled WGS sequence"/>
</dbReference>
<sequence length="133" mass="14697">MPVIEAAPYLESDQTQREKHTEHPDSEKFPLPVSSHIKAGPVTTHTMKQNLLSHPLFVVGDDALSRSWLKKHASQLQKLHAIGFVTNVATSTALHELIELAGLPLAPVDIDELAILCDASHYPFVYDVGVVWQ</sequence>
<accession>G9ESP1</accession>
<feature type="compositionally biased region" description="Basic and acidic residues" evidence="1">
    <location>
        <begin position="14"/>
        <end position="28"/>
    </location>
</feature>
<dbReference type="Pfam" id="PF11072">
    <property type="entry name" value="DUF2859"/>
    <property type="match status" value="1"/>
</dbReference>
<dbReference type="InterPro" id="IPR021300">
    <property type="entry name" value="Integr_conj_element_PFL4695"/>
</dbReference>